<dbReference type="AlphaFoldDB" id="A0A5C3K8V2"/>
<reference evidence="1 2" key="1">
    <citation type="journal article" date="2019" name="Nat. Ecol. Evol.">
        <title>Megaphylogeny resolves global patterns of mushroom evolution.</title>
        <authorList>
            <person name="Varga T."/>
            <person name="Krizsan K."/>
            <person name="Foldi C."/>
            <person name="Dima B."/>
            <person name="Sanchez-Garcia M."/>
            <person name="Sanchez-Ramirez S."/>
            <person name="Szollosi G.J."/>
            <person name="Szarkandi J.G."/>
            <person name="Papp V."/>
            <person name="Albert L."/>
            <person name="Andreopoulos W."/>
            <person name="Angelini C."/>
            <person name="Antonin V."/>
            <person name="Barry K.W."/>
            <person name="Bougher N.L."/>
            <person name="Buchanan P."/>
            <person name="Buyck B."/>
            <person name="Bense V."/>
            <person name="Catcheside P."/>
            <person name="Chovatia M."/>
            <person name="Cooper J."/>
            <person name="Damon W."/>
            <person name="Desjardin D."/>
            <person name="Finy P."/>
            <person name="Geml J."/>
            <person name="Haridas S."/>
            <person name="Hughes K."/>
            <person name="Justo A."/>
            <person name="Karasinski D."/>
            <person name="Kautmanova I."/>
            <person name="Kiss B."/>
            <person name="Kocsube S."/>
            <person name="Kotiranta H."/>
            <person name="LaButti K.M."/>
            <person name="Lechner B.E."/>
            <person name="Liimatainen K."/>
            <person name="Lipzen A."/>
            <person name="Lukacs Z."/>
            <person name="Mihaltcheva S."/>
            <person name="Morgado L.N."/>
            <person name="Niskanen T."/>
            <person name="Noordeloos M.E."/>
            <person name="Ohm R.A."/>
            <person name="Ortiz-Santana B."/>
            <person name="Ovrebo C."/>
            <person name="Racz N."/>
            <person name="Riley R."/>
            <person name="Savchenko A."/>
            <person name="Shiryaev A."/>
            <person name="Soop K."/>
            <person name="Spirin V."/>
            <person name="Szebenyi C."/>
            <person name="Tomsovsky M."/>
            <person name="Tulloss R.E."/>
            <person name="Uehling J."/>
            <person name="Grigoriev I.V."/>
            <person name="Vagvolgyi C."/>
            <person name="Papp T."/>
            <person name="Martin F.M."/>
            <person name="Miettinen O."/>
            <person name="Hibbett D.S."/>
            <person name="Nagy L.G."/>
        </authorList>
    </citation>
    <scope>NUCLEOTIDE SEQUENCE [LARGE SCALE GENOMIC DNA]</scope>
    <source>
        <strain evidence="1 2">CBS 121175</strain>
    </source>
</reference>
<evidence type="ECO:0000313" key="1">
    <source>
        <dbReference type="EMBL" id="TFK16328.1"/>
    </source>
</evidence>
<dbReference type="Proteomes" id="UP000307440">
    <property type="component" value="Unassembled WGS sequence"/>
</dbReference>
<protein>
    <submittedName>
        <fullName evidence="1">Uncharacterized protein</fullName>
    </submittedName>
</protein>
<dbReference type="EMBL" id="ML210953">
    <property type="protein sequence ID" value="TFK16328.1"/>
    <property type="molecule type" value="Genomic_DNA"/>
</dbReference>
<evidence type="ECO:0000313" key="2">
    <source>
        <dbReference type="Proteomes" id="UP000307440"/>
    </source>
</evidence>
<name>A0A5C3K8V2_COPMA</name>
<gene>
    <name evidence="1" type="ORF">FA15DRAFT_607573</name>
</gene>
<keyword evidence="2" id="KW-1185">Reference proteome</keyword>
<organism evidence="1 2">
    <name type="scientific">Coprinopsis marcescibilis</name>
    <name type="common">Agaric fungus</name>
    <name type="synonym">Psathyrella marcescibilis</name>
    <dbReference type="NCBI Taxonomy" id="230819"/>
    <lineage>
        <taxon>Eukaryota</taxon>
        <taxon>Fungi</taxon>
        <taxon>Dikarya</taxon>
        <taxon>Basidiomycota</taxon>
        <taxon>Agaricomycotina</taxon>
        <taxon>Agaricomycetes</taxon>
        <taxon>Agaricomycetidae</taxon>
        <taxon>Agaricales</taxon>
        <taxon>Agaricineae</taxon>
        <taxon>Psathyrellaceae</taxon>
        <taxon>Coprinopsis</taxon>
    </lineage>
</organism>
<dbReference type="OrthoDB" id="3040714at2759"/>
<sequence length="88" mass="10186">YSLPAVSKLQKYDMPSEYIEFQIAGYHPSRQMYFSRTSETPDLKPILVKFSRTYCIDLHAFCFNKGHAPKILGFECLPGVWYGIAMEL</sequence>
<feature type="non-terminal residue" evidence="1">
    <location>
        <position position="1"/>
    </location>
</feature>
<accession>A0A5C3K8V2</accession>
<proteinExistence type="predicted"/>